<evidence type="ECO:0000313" key="2">
    <source>
        <dbReference type="Proteomes" id="UP001207468"/>
    </source>
</evidence>
<sequence length="819" mass="92001">MRLLPLFLSAILTVALVIVLNMQLPVGNSKTPRLGYFLSPQQGFWQNAESVATSFDGTVKVQGLQGKAEVFFDDRLVPHIYAASDKDAYYIQGYLHAKFRLWQMEFQTRVASGRLSEILPGKDKLEYDKFMRRFGMVYGAEHSLAAMEADTTTKAAMDAYTAGVNAYISQLKDNELPFEYKLLDYRPEPWTNLKTALFLKLMSLDLAGGGNNDLLATNTKNFFGFDKYKKLFPEAVDSLSPIVPSGTLFKMPAVNPAAPKDLDSAYIGKTTAFNTIAPVNPDPNNGSNNWTVAGSRTQSGRPILCNDPHLGLNLPSLWYEVQITTPTHSVYGASFPGTPAVIIGFNDSCAWGVTNSERDVKDYYEIKFRDSTMQQYWAEGEWKNSSFRDEIIKIKDQPDNIEHIAVTGYGLVMYDDHYKATDSTGKCYAVRWKATDSSNELLTFCKLDKAHNHADYLDAISTFECPGQNFAFATKSGDIAICQQGKFVAKWNRQGEFVMPADSGYRWQGYIPNAENPQLYNPAEGYVSSANQMAVDSTYPYYLGSANNFPPYRGWIINHKLAAMHGITIKDMEAMQTDNEDVFAEMARPVLLKLLDQGRLTEAEKKYLDFYIAWNLRDDIGEQGPTIFNAWWDNLKQQTWGDEYAQSRLPLQAPVNSTLLESLLRDGNFVLADNINTKDTVETMKDNVLIAFQKAVKQLAILEKEGKLAWGAYKDTHISHFTKLEVLGRTHLPIGGGTFAINATRSDHGPSWRMIVQLTDTTEAYAVYPGGQSGNPGSKYYDSFVDKWVQGNYYPLLFITKEAALHNSRIKWHLTFTNA</sequence>
<proteinExistence type="predicted"/>
<protein>
    <submittedName>
        <fullName evidence="1">Acyl-homoserine-lactone acylase</fullName>
    </submittedName>
</protein>
<evidence type="ECO:0000313" key="1">
    <source>
        <dbReference type="EMBL" id="KAI9450328.1"/>
    </source>
</evidence>
<dbReference type="EMBL" id="JAGFNK010000440">
    <property type="protein sequence ID" value="KAI9450328.1"/>
    <property type="molecule type" value="Genomic_DNA"/>
</dbReference>
<name>A0ACC0TW30_9AGAM</name>
<organism evidence="1 2">
    <name type="scientific">Russula earlei</name>
    <dbReference type="NCBI Taxonomy" id="71964"/>
    <lineage>
        <taxon>Eukaryota</taxon>
        <taxon>Fungi</taxon>
        <taxon>Dikarya</taxon>
        <taxon>Basidiomycota</taxon>
        <taxon>Agaricomycotina</taxon>
        <taxon>Agaricomycetes</taxon>
        <taxon>Russulales</taxon>
        <taxon>Russulaceae</taxon>
        <taxon>Russula</taxon>
    </lineage>
</organism>
<gene>
    <name evidence="1" type="ORF">F5148DRAFT_1337174</name>
</gene>
<keyword evidence="2" id="KW-1185">Reference proteome</keyword>
<accession>A0ACC0TW30</accession>
<comment type="caution">
    <text evidence="1">The sequence shown here is derived from an EMBL/GenBank/DDBJ whole genome shotgun (WGS) entry which is preliminary data.</text>
</comment>
<dbReference type="Proteomes" id="UP001207468">
    <property type="component" value="Unassembled WGS sequence"/>
</dbReference>
<reference evidence="1" key="1">
    <citation type="submission" date="2021-03" db="EMBL/GenBank/DDBJ databases">
        <title>Evolutionary priming and transition to the ectomycorrhizal habit in an iconic lineage of mushroom-forming fungi: is preadaptation a requirement?</title>
        <authorList>
            <consortium name="DOE Joint Genome Institute"/>
            <person name="Looney B.P."/>
            <person name="Miyauchi S."/>
            <person name="Morin E."/>
            <person name="Drula E."/>
            <person name="Courty P.E."/>
            <person name="Chicoki N."/>
            <person name="Fauchery L."/>
            <person name="Kohler A."/>
            <person name="Kuo A."/>
            <person name="LaButti K."/>
            <person name="Pangilinan J."/>
            <person name="Lipzen A."/>
            <person name="Riley R."/>
            <person name="Andreopoulos W."/>
            <person name="He G."/>
            <person name="Johnson J."/>
            <person name="Barry K.W."/>
            <person name="Grigoriev I.V."/>
            <person name="Nagy L."/>
            <person name="Hibbett D."/>
            <person name="Henrissat B."/>
            <person name="Matheny P.B."/>
            <person name="Labbe J."/>
            <person name="Martin A.F."/>
        </authorList>
    </citation>
    <scope>NUCLEOTIDE SEQUENCE</scope>
    <source>
        <strain evidence="1">BPL698</strain>
    </source>
</reference>